<dbReference type="GO" id="GO:0010181">
    <property type="term" value="F:FMN binding"/>
    <property type="evidence" value="ECO:0007669"/>
    <property type="project" value="InterPro"/>
</dbReference>
<reference evidence="4 5" key="1">
    <citation type="journal article" date="2020" name="Arch. Microbiol.">
        <title>Bradyrhizobium uaiense sp. nov., a new highly efficient cowpea symbiont.</title>
        <authorList>
            <person name="Cabral Michel D."/>
            <person name="Azarias Guimaraes A."/>
            <person name="Martins da Costa E."/>
            <person name="Soares de Carvalho T."/>
            <person name="Balsanelli E."/>
            <person name="Willems A."/>
            <person name="Maltempi de Souza E."/>
            <person name="de Souza Moreira F.M."/>
        </authorList>
    </citation>
    <scope>NUCLEOTIDE SEQUENCE [LARGE SCALE GENOMIC DNA]</scope>
    <source>
        <strain evidence="4 5">UFLA 03-164</strain>
    </source>
</reference>
<gene>
    <name evidence="4" type="ORF">FNJ47_21345</name>
</gene>
<sequence>MIETSFTLPCGLILPNRIVKAAMTEKFSDVDGHATPRHACLFERLAEGGAGMLITGNVVIDPRYLEAPGNVFIEDDSGLDALKRWAAAGKSRGVRMIMQLNHAGRQTPASVSPVSIAPSAVPLNLGTFFSVPRAMSDVEIEEVIGRFAFAASLAEKAGFDGVEIHAAHGYLISQFLSPRINKRNDMWGGSIANRARLLVRVVEAVRGAVSDGFAVGIKLNVGDFIKGGLEPEDSIAVARMLDPLGVDFIELSGGTHERAVSFGFGDAPEGPRSEAYFLSYARDIRSVTRVPLILTGGMRSAQVMRDVLQARHCDLIGMARPLVIEPDLPRLLLRGALREARSFSLKLPASPRANLLELLWSREQLIRIADGKAPKLNASPKLSLYRMLWDELGFRRRRARFVARFPVQPSSIFVALANGLRKPRPDQGAARPAA</sequence>
<keyword evidence="5" id="KW-1185">Reference proteome</keyword>
<name>A0A6P1BL47_9BRAD</name>
<dbReference type="EMBL" id="VKHP01000087">
    <property type="protein sequence ID" value="NEU98301.1"/>
    <property type="molecule type" value="Genomic_DNA"/>
</dbReference>
<organism evidence="4 5">
    <name type="scientific">Bradyrhizobium uaiense</name>
    <dbReference type="NCBI Taxonomy" id="2594946"/>
    <lineage>
        <taxon>Bacteria</taxon>
        <taxon>Pseudomonadati</taxon>
        <taxon>Pseudomonadota</taxon>
        <taxon>Alphaproteobacteria</taxon>
        <taxon>Hyphomicrobiales</taxon>
        <taxon>Nitrobacteraceae</taxon>
        <taxon>Bradyrhizobium</taxon>
    </lineage>
</organism>
<comment type="caution">
    <text evidence="4">The sequence shown here is derived from an EMBL/GenBank/DDBJ whole genome shotgun (WGS) entry which is preliminary data.</text>
</comment>
<dbReference type="SUPFAM" id="SSF51395">
    <property type="entry name" value="FMN-linked oxidoreductases"/>
    <property type="match status" value="1"/>
</dbReference>
<dbReference type="PANTHER" id="PTHR43656:SF2">
    <property type="entry name" value="BINDING OXIDOREDUCTASE, PUTATIVE (AFU_ORTHOLOGUE AFUA_2G08260)-RELATED"/>
    <property type="match status" value="1"/>
</dbReference>
<dbReference type="AlphaFoldDB" id="A0A6P1BL47"/>
<dbReference type="InterPro" id="IPR001155">
    <property type="entry name" value="OxRdtase_FMN_N"/>
</dbReference>
<evidence type="ECO:0000259" key="3">
    <source>
        <dbReference type="Pfam" id="PF00724"/>
    </source>
</evidence>
<protein>
    <submittedName>
        <fullName evidence="4">NADH:flavin oxidoreductase/NADH oxidase family protein</fullName>
    </submittedName>
</protein>
<keyword evidence="1" id="KW-0285">Flavoprotein</keyword>
<evidence type="ECO:0000256" key="2">
    <source>
        <dbReference type="ARBA" id="ARBA00023002"/>
    </source>
</evidence>
<dbReference type="Gene3D" id="3.20.20.70">
    <property type="entry name" value="Aldolase class I"/>
    <property type="match status" value="1"/>
</dbReference>
<evidence type="ECO:0000313" key="4">
    <source>
        <dbReference type="EMBL" id="NEU98301.1"/>
    </source>
</evidence>
<dbReference type="GO" id="GO:0016491">
    <property type="term" value="F:oxidoreductase activity"/>
    <property type="evidence" value="ECO:0007669"/>
    <property type="project" value="UniProtKB-KW"/>
</dbReference>
<dbReference type="RefSeq" id="WP_163156485.1">
    <property type="nucleotide sequence ID" value="NZ_VKHP01000087.1"/>
</dbReference>
<dbReference type="Pfam" id="PF00724">
    <property type="entry name" value="Oxidored_FMN"/>
    <property type="match status" value="1"/>
</dbReference>
<accession>A0A6P1BL47</accession>
<proteinExistence type="predicted"/>
<dbReference type="InterPro" id="IPR013785">
    <property type="entry name" value="Aldolase_TIM"/>
</dbReference>
<dbReference type="InterPro" id="IPR051799">
    <property type="entry name" value="NADH_flavin_oxidoreductase"/>
</dbReference>
<dbReference type="PANTHER" id="PTHR43656">
    <property type="entry name" value="BINDING OXIDOREDUCTASE, PUTATIVE (AFU_ORTHOLOGUE AFUA_2G08260)-RELATED"/>
    <property type="match status" value="1"/>
</dbReference>
<dbReference type="Proteomes" id="UP000468531">
    <property type="component" value="Unassembled WGS sequence"/>
</dbReference>
<evidence type="ECO:0000313" key="5">
    <source>
        <dbReference type="Proteomes" id="UP000468531"/>
    </source>
</evidence>
<evidence type="ECO:0000256" key="1">
    <source>
        <dbReference type="ARBA" id="ARBA00022630"/>
    </source>
</evidence>
<feature type="domain" description="NADH:flavin oxidoreductase/NADH oxidase N-terminal" evidence="3">
    <location>
        <begin position="14"/>
        <end position="330"/>
    </location>
</feature>
<dbReference type="CDD" id="cd04733">
    <property type="entry name" value="OYE_like_2_FMN"/>
    <property type="match status" value="1"/>
</dbReference>
<keyword evidence="2" id="KW-0560">Oxidoreductase</keyword>